<sequence precursor="true">MNNARTYLSIVFIVCTLAFAEPTASANSPAAFQKHECELLIVGATESGWAAAIQAARMGVNSIIIVHDGEWYGGQYTEQSLACVDEDKGVGKVGWGVDWHPMKRSFHRSGLFKEVMDRIEAVNEKKYGAGMPGLPYHGPSTFHPADAEQAFRELIQPYVDSKQIQVIWNHAPVAVEVTGKDSNHPRVRQVTFAPVDLQTGKMESPDVQVNARLTIDASDWGEVIQLAGAEYECGPDPQSRYGEPSAPPENEISHNEMNPITWAMIVEDTHKPSPIERPENFDDRNYPRATRLSMNGFGKGLEWDRPIRSYGGILHWPAKNDGNKRMLSVYSVRRIVVGNEELGTPTAILLNYMNGQDYPLERLPARVVAALEKIEAGASQENIVEMTREERQVIFDDAKQHSLGVLFHMQNYVHEHAADQTHTFRNFRLSPEFGTPDNLPPKPYIREGLRLKAMYMMREQDGRNRDGFEKTAAKERFSEVLYPDGLFPWQFHYDFHRTGRTYLKKEGEDGPWIDFEKPGRHTRFVSDRSVFPLRSLIPIRYNGLLGAQGNVGFSSIVSAAIRLHDQRIHIGQAAGAAAAVSLQHEIEPHQLIQQRSRFEEIRAGLCSSLDGGIPLLLWPFRDLPADHPAFTAINRLHAAKLLSTEATEVDFRPDDPAKSVWIQKGIEQIYRSTQHRISIPKQNMTRGEFASEAWNQIKNLSLWKSWPHWDAHDTDHDNIVNEDDALPFTSNEPIVWEINRPKSTPETDGLLNETLTKNSIMINFGDRESNQSDFLTDVGAPFNSKNGYGWGKDLRSQTRFRNAVPESYRDSFVFTRTLDRWEYELPNGECRVTICVGDSGHDQVHQNVSLEGNPILTDVTTTSGLFQEVTASVIVRDHRLTIDIGHEKHPGNTCLNWILIQPVN</sequence>
<gene>
    <name evidence="7" type="ORF">Pan54_13520</name>
</gene>
<keyword evidence="3" id="KW-0560">Oxidoreductase</keyword>
<dbReference type="PANTHER" id="PTHR43498">
    <property type="entry name" value="FERREDOXIN:COB-COM HETERODISULFIDE REDUCTASE SUBUNIT A"/>
    <property type="match status" value="1"/>
</dbReference>
<evidence type="ECO:0000256" key="2">
    <source>
        <dbReference type="ARBA" id="ARBA00022723"/>
    </source>
</evidence>
<evidence type="ECO:0000256" key="1">
    <source>
        <dbReference type="ARBA" id="ARBA00022485"/>
    </source>
</evidence>
<accession>A0A5C5XCW8</accession>
<dbReference type="SUPFAM" id="SSF49785">
    <property type="entry name" value="Galactose-binding domain-like"/>
    <property type="match status" value="1"/>
</dbReference>
<dbReference type="AlphaFoldDB" id="A0A5C5XCW8"/>
<dbReference type="PANTHER" id="PTHR43498:SF1">
    <property type="entry name" value="COB--COM HETERODISULFIDE REDUCTASE IRON-SULFUR SUBUNIT A"/>
    <property type="match status" value="1"/>
</dbReference>
<name>A0A5C5XCW8_9PLAN</name>
<dbReference type="Proteomes" id="UP000316095">
    <property type="component" value="Unassembled WGS sequence"/>
</dbReference>
<feature type="chain" id="PRO_5022870360" evidence="6">
    <location>
        <begin position="21"/>
        <end position="904"/>
    </location>
</feature>
<dbReference type="GO" id="GO:0046872">
    <property type="term" value="F:metal ion binding"/>
    <property type="evidence" value="ECO:0007669"/>
    <property type="project" value="UniProtKB-KW"/>
</dbReference>
<dbReference type="GO" id="GO:0051539">
    <property type="term" value="F:4 iron, 4 sulfur cluster binding"/>
    <property type="evidence" value="ECO:0007669"/>
    <property type="project" value="UniProtKB-KW"/>
</dbReference>
<feature type="signal peptide" evidence="6">
    <location>
        <begin position="1"/>
        <end position="20"/>
    </location>
</feature>
<dbReference type="GO" id="GO:0016491">
    <property type="term" value="F:oxidoreductase activity"/>
    <property type="evidence" value="ECO:0007669"/>
    <property type="project" value="UniProtKB-KW"/>
</dbReference>
<dbReference type="InterPro" id="IPR036188">
    <property type="entry name" value="FAD/NAD-bd_sf"/>
</dbReference>
<comment type="caution">
    <text evidence="7">The sequence shown here is derived from an EMBL/GenBank/DDBJ whole genome shotgun (WGS) entry which is preliminary data.</text>
</comment>
<dbReference type="Pfam" id="PF12831">
    <property type="entry name" value="FAD_oxidored"/>
    <property type="match status" value="1"/>
</dbReference>
<dbReference type="EMBL" id="SJPG01000001">
    <property type="protein sequence ID" value="TWT60638.1"/>
    <property type="molecule type" value="Genomic_DNA"/>
</dbReference>
<evidence type="ECO:0000313" key="7">
    <source>
        <dbReference type="EMBL" id="TWT60638.1"/>
    </source>
</evidence>
<evidence type="ECO:0000256" key="5">
    <source>
        <dbReference type="ARBA" id="ARBA00023014"/>
    </source>
</evidence>
<evidence type="ECO:0000256" key="3">
    <source>
        <dbReference type="ARBA" id="ARBA00023002"/>
    </source>
</evidence>
<dbReference type="OrthoDB" id="223453at2"/>
<keyword evidence="6" id="KW-0732">Signal</keyword>
<evidence type="ECO:0000256" key="6">
    <source>
        <dbReference type="SAM" id="SignalP"/>
    </source>
</evidence>
<keyword evidence="8" id="KW-1185">Reference proteome</keyword>
<keyword evidence="1" id="KW-0004">4Fe-4S</keyword>
<dbReference type="Gene3D" id="2.60.120.430">
    <property type="entry name" value="Galactose-binding lectin"/>
    <property type="match status" value="1"/>
</dbReference>
<keyword evidence="4" id="KW-0408">Iron</keyword>
<dbReference type="InterPro" id="IPR039650">
    <property type="entry name" value="HdrA-like"/>
</dbReference>
<keyword evidence="2" id="KW-0479">Metal-binding</keyword>
<dbReference type="SUPFAM" id="SSF51905">
    <property type="entry name" value="FAD/NAD(P)-binding domain"/>
    <property type="match status" value="1"/>
</dbReference>
<dbReference type="RefSeq" id="WP_146502732.1">
    <property type="nucleotide sequence ID" value="NZ_SJPG01000001.1"/>
</dbReference>
<organism evidence="7 8">
    <name type="scientific">Rubinisphaera italica</name>
    <dbReference type="NCBI Taxonomy" id="2527969"/>
    <lineage>
        <taxon>Bacteria</taxon>
        <taxon>Pseudomonadati</taxon>
        <taxon>Planctomycetota</taxon>
        <taxon>Planctomycetia</taxon>
        <taxon>Planctomycetales</taxon>
        <taxon>Planctomycetaceae</taxon>
        <taxon>Rubinisphaera</taxon>
    </lineage>
</organism>
<evidence type="ECO:0000256" key="4">
    <source>
        <dbReference type="ARBA" id="ARBA00023004"/>
    </source>
</evidence>
<evidence type="ECO:0000313" key="8">
    <source>
        <dbReference type="Proteomes" id="UP000316095"/>
    </source>
</evidence>
<protein>
    <submittedName>
        <fullName evidence="7">FAD dependent oxidoreductase</fullName>
    </submittedName>
</protein>
<keyword evidence="5" id="KW-0411">Iron-sulfur</keyword>
<proteinExistence type="predicted"/>
<dbReference type="InterPro" id="IPR008979">
    <property type="entry name" value="Galactose-bd-like_sf"/>
</dbReference>
<reference evidence="7 8" key="1">
    <citation type="submission" date="2019-02" db="EMBL/GenBank/DDBJ databases">
        <title>Deep-cultivation of Planctomycetes and their phenomic and genomic characterization uncovers novel biology.</title>
        <authorList>
            <person name="Wiegand S."/>
            <person name="Jogler M."/>
            <person name="Boedeker C."/>
            <person name="Pinto D."/>
            <person name="Vollmers J."/>
            <person name="Rivas-Marin E."/>
            <person name="Kohn T."/>
            <person name="Peeters S.H."/>
            <person name="Heuer A."/>
            <person name="Rast P."/>
            <person name="Oberbeckmann S."/>
            <person name="Bunk B."/>
            <person name="Jeske O."/>
            <person name="Meyerdierks A."/>
            <person name="Storesund J.E."/>
            <person name="Kallscheuer N."/>
            <person name="Luecker S."/>
            <person name="Lage O.M."/>
            <person name="Pohl T."/>
            <person name="Merkel B.J."/>
            <person name="Hornburger P."/>
            <person name="Mueller R.-W."/>
            <person name="Bruemmer F."/>
            <person name="Labrenz M."/>
            <person name="Spormann A.M."/>
            <person name="Op Den Camp H."/>
            <person name="Overmann J."/>
            <person name="Amann R."/>
            <person name="Jetten M.S.M."/>
            <person name="Mascher T."/>
            <person name="Medema M.H."/>
            <person name="Devos D.P."/>
            <person name="Kaster A.-K."/>
            <person name="Ovreas L."/>
            <person name="Rohde M."/>
            <person name="Galperin M.Y."/>
            <person name="Jogler C."/>
        </authorList>
    </citation>
    <scope>NUCLEOTIDE SEQUENCE [LARGE SCALE GENOMIC DNA]</scope>
    <source>
        <strain evidence="7 8">Pan54</strain>
    </source>
</reference>